<accession>A0A0H5R5D7</accession>
<proteinExistence type="predicted"/>
<protein>
    <submittedName>
        <fullName evidence="1">Uncharacterized protein</fullName>
    </submittedName>
</protein>
<dbReference type="EMBL" id="HACM01008560">
    <property type="protein sequence ID" value="CRZ09002.1"/>
    <property type="molecule type" value="Transcribed_RNA"/>
</dbReference>
<feature type="non-terminal residue" evidence="1">
    <location>
        <position position="1"/>
    </location>
</feature>
<name>A0A0H5R5D7_9EUKA</name>
<organism evidence="1">
    <name type="scientific">Spongospora subterranea</name>
    <dbReference type="NCBI Taxonomy" id="70186"/>
    <lineage>
        <taxon>Eukaryota</taxon>
        <taxon>Sar</taxon>
        <taxon>Rhizaria</taxon>
        <taxon>Endomyxa</taxon>
        <taxon>Phytomyxea</taxon>
        <taxon>Plasmodiophorida</taxon>
        <taxon>Plasmodiophoridae</taxon>
        <taxon>Spongospora</taxon>
    </lineage>
</organism>
<reference evidence="1" key="1">
    <citation type="submission" date="2015-04" db="EMBL/GenBank/DDBJ databases">
        <title>The genome sequence of the plant pathogenic Rhizarian Plasmodiophora brassicae reveals insights in its biotrophic life cycle and the origin of chitin synthesis.</title>
        <authorList>
            <person name="Schwelm A."/>
            <person name="Fogelqvist J."/>
            <person name="Knaust A."/>
            <person name="Julke S."/>
            <person name="Lilja T."/>
            <person name="Dhandapani V."/>
            <person name="Bonilla-Rosso G."/>
            <person name="Karlsson M."/>
            <person name="Shevchenko A."/>
            <person name="Choi S.R."/>
            <person name="Kim H.G."/>
            <person name="Park J.Y."/>
            <person name="Lim Y.P."/>
            <person name="Ludwig-Muller J."/>
            <person name="Dixelius C."/>
        </authorList>
    </citation>
    <scope>NUCLEOTIDE SEQUENCE</scope>
    <source>
        <tissue evidence="1">Potato root galls</tissue>
    </source>
</reference>
<evidence type="ECO:0000313" key="1">
    <source>
        <dbReference type="EMBL" id="CRZ09002.1"/>
    </source>
</evidence>
<sequence length="107" mass="11803">SVTVSKDLIRGNIVTIRHIMPPLWQNVFHLWLSRACKTAAPFVIRGDFRFSFGTSAVFSETLPFSIPVVEKHTKSGTLQSSPSQVITESFTLQSSPFQVLVGIIGIV</sequence>
<dbReference type="AlphaFoldDB" id="A0A0H5R5D7"/>